<dbReference type="AlphaFoldDB" id="A0A0F3GLV3"/>
<feature type="region of interest" description="Disordered" evidence="1">
    <location>
        <begin position="208"/>
        <end position="262"/>
    </location>
</feature>
<proteinExistence type="predicted"/>
<keyword evidence="3" id="KW-1185">Reference proteome</keyword>
<dbReference type="InterPro" id="IPR011042">
    <property type="entry name" value="6-blade_b-propeller_TolB-like"/>
</dbReference>
<evidence type="ECO:0000256" key="1">
    <source>
        <dbReference type="SAM" id="MobiDB-lite"/>
    </source>
</evidence>
<keyword evidence="2" id="KW-0449">Lipoprotein</keyword>
<comment type="caution">
    <text evidence="2">The sequence shown here is derived from an EMBL/GenBank/DDBJ whole genome shotgun (WGS) entry which is preliminary data.</text>
</comment>
<dbReference type="Proteomes" id="UP000033423">
    <property type="component" value="Unassembled WGS sequence"/>
</dbReference>
<organism evidence="2 3">
    <name type="scientific">Candidatus Magnetobacterium bavaricum</name>
    <dbReference type="NCBI Taxonomy" id="29290"/>
    <lineage>
        <taxon>Bacteria</taxon>
        <taxon>Pseudomonadati</taxon>
        <taxon>Nitrospirota</taxon>
        <taxon>Thermodesulfovibrionia</taxon>
        <taxon>Thermodesulfovibrionales</taxon>
        <taxon>Candidatus Magnetobacteriaceae</taxon>
        <taxon>Candidatus Magnetobacterium</taxon>
    </lineage>
</organism>
<sequence length="262" mass="29113">MWVADSQNKELVKLNFNDNQVLKVLKIDGKETNNSLTFDKQPVKVETPHGLTFDGQHLWLADAKAAIIYQISTEDGSVVAAFNSPVKRPAGLAWDCESLSLWVVGYDTCRQVSEDCQRPKLVKLDVKSGKAHHAIHLPGVINRPSALQWMKGNLWIADYNLNRIFIVSVSDSYEVEDDTVYAIETKPKEPLPAPEVIQPIEELPPLQFQLNPAAVDPPPVIVQPSPEPSAISEPAPVPPTETKKPKKSKRKPEPIPQDLPDK</sequence>
<dbReference type="Gene3D" id="2.120.10.30">
    <property type="entry name" value="TolB, C-terminal domain"/>
    <property type="match status" value="1"/>
</dbReference>
<protein>
    <submittedName>
        <fullName evidence="2">Lipoprotein</fullName>
    </submittedName>
</protein>
<dbReference type="EMBL" id="LACI01002127">
    <property type="protein sequence ID" value="KJU82895.1"/>
    <property type="molecule type" value="Genomic_DNA"/>
</dbReference>
<name>A0A0F3GLV3_9BACT</name>
<accession>A0A0F3GLV3</accession>
<feature type="compositionally biased region" description="Pro residues" evidence="1">
    <location>
        <begin position="215"/>
        <end position="227"/>
    </location>
</feature>
<evidence type="ECO:0000313" key="2">
    <source>
        <dbReference type="EMBL" id="KJU82895.1"/>
    </source>
</evidence>
<evidence type="ECO:0000313" key="3">
    <source>
        <dbReference type="Proteomes" id="UP000033423"/>
    </source>
</evidence>
<dbReference type="SUPFAM" id="SSF63825">
    <property type="entry name" value="YWTD domain"/>
    <property type="match status" value="1"/>
</dbReference>
<reference evidence="2 3" key="1">
    <citation type="submission" date="2015-02" db="EMBL/GenBank/DDBJ databases">
        <title>Single-cell genomics of uncultivated deep-branching MTB reveals a conserved set of magnetosome genes.</title>
        <authorList>
            <person name="Kolinko S."/>
            <person name="Richter M."/>
            <person name="Glockner F.O."/>
            <person name="Brachmann A."/>
            <person name="Schuler D."/>
        </authorList>
    </citation>
    <scope>NUCLEOTIDE SEQUENCE [LARGE SCALE GENOMIC DNA]</scope>
    <source>
        <strain evidence="2">TM-1</strain>
    </source>
</reference>
<gene>
    <name evidence="2" type="ORF">MBAV_004912</name>
</gene>